<proteinExistence type="predicted"/>
<reference evidence="4" key="1">
    <citation type="journal article" date="2015" name="Proc. Natl. Acad. Sci. U.S.A.">
        <title>Genome sequencing of adzuki bean (Vigna angularis) provides insight into high starch and low fat accumulation and domestication.</title>
        <authorList>
            <person name="Yang K."/>
            <person name="Tian Z."/>
            <person name="Chen C."/>
            <person name="Luo L."/>
            <person name="Zhao B."/>
            <person name="Wang Z."/>
            <person name="Yu L."/>
            <person name="Li Y."/>
            <person name="Sun Y."/>
            <person name="Li W."/>
            <person name="Chen Y."/>
            <person name="Li Y."/>
            <person name="Zhang Y."/>
            <person name="Ai D."/>
            <person name="Zhao J."/>
            <person name="Shang C."/>
            <person name="Ma Y."/>
            <person name="Wu B."/>
            <person name="Wang M."/>
            <person name="Gao L."/>
            <person name="Sun D."/>
            <person name="Zhang P."/>
            <person name="Guo F."/>
            <person name="Wang W."/>
            <person name="Li Y."/>
            <person name="Wang J."/>
            <person name="Varshney R.K."/>
            <person name="Wang J."/>
            <person name="Ling H.Q."/>
            <person name="Wan P."/>
        </authorList>
    </citation>
    <scope>NUCLEOTIDE SEQUENCE</scope>
    <source>
        <strain evidence="4">cv. Jingnong 6</strain>
    </source>
</reference>
<feature type="signal peptide" evidence="2">
    <location>
        <begin position="1"/>
        <end position="15"/>
    </location>
</feature>
<gene>
    <name evidence="3" type="ORF">LR48_Vigan07g222600</name>
</gene>
<dbReference type="Gramene" id="KOM48522">
    <property type="protein sequence ID" value="KOM48522"/>
    <property type="gene ID" value="LR48_Vigan07g222600"/>
</dbReference>
<dbReference type="Proteomes" id="UP000053144">
    <property type="component" value="Chromosome 7"/>
</dbReference>
<feature type="region of interest" description="Disordered" evidence="1">
    <location>
        <begin position="18"/>
        <end position="89"/>
    </location>
</feature>
<keyword evidence="2" id="KW-0732">Signal</keyword>
<protein>
    <submittedName>
        <fullName evidence="3">Uncharacterized protein</fullName>
    </submittedName>
</protein>
<evidence type="ECO:0000256" key="2">
    <source>
        <dbReference type="SAM" id="SignalP"/>
    </source>
</evidence>
<feature type="compositionally biased region" description="Basic residues" evidence="1">
    <location>
        <begin position="124"/>
        <end position="135"/>
    </location>
</feature>
<feature type="chain" id="PRO_5012316992" evidence="2">
    <location>
        <begin position="16"/>
        <end position="174"/>
    </location>
</feature>
<evidence type="ECO:0000313" key="4">
    <source>
        <dbReference type="Proteomes" id="UP000053144"/>
    </source>
</evidence>
<organism evidence="3 4">
    <name type="scientific">Phaseolus angularis</name>
    <name type="common">Azuki bean</name>
    <name type="synonym">Vigna angularis</name>
    <dbReference type="NCBI Taxonomy" id="3914"/>
    <lineage>
        <taxon>Eukaryota</taxon>
        <taxon>Viridiplantae</taxon>
        <taxon>Streptophyta</taxon>
        <taxon>Embryophyta</taxon>
        <taxon>Tracheophyta</taxon>
        <taxon>Spermatophyta</taxon>
        <taxon>Magnoliopsida</taxon>
        <taxon>eudicotyledons</taxon>
        <taxon>Gunneridae</taxon>
        <taxon>Pentapetalae</taxon>
        <taxon>rosids</taxon>
        <taxon>fabids</taxon>
        <taxon>Fabales</taxon>
        <taxon>Fabaceae</taxon>
        <taxon>Papilionoideae</taxon>
        <taxon>50 kb inversion clade</taxon>
        <taxon>NPAAA clade</taxon>
        <taxon>indigoferoid/millettioid clade</taxon>
        <taxon>Phaseoleae</taxon>
        <taxon>Vigna</taxon>
    </lineage>
</organism>
<evidence type="ECO:0000256" key="1">
    <source>
        <dbReference type="SAM" id="MobiDB-lite"/>
    </source>
</evidence>
<feature type="region of interest" description="Disordered" evidence="1">
    <location>
        <begin position="122"/>
        <end position="147"/>
    </location>
</feature>
<name>A0A0L9V103_PHAAN</name>
<evidence type="ECO:0000313" key="3">
    <source>
        <dbReference type="EMBL" id="KOM48522.1"/>
    </source>
</evidence>
<dbReference type="AlphaFoldDB" id="A0A0L9V103"/>
<dbReference type="EMBL" id="CM003377">
    <property type="protein sequence ID" value="KOM48522.1"/>
    <property type="molecule type" value="Genomic_DNA"/>
</dbReference>
<accession>A0A0L9V103</accession>
<sequence>MILVVVTILVVVIHGDQHSYSQNAPPTRPSPSFAPGGGDDLGGDDSSPSFAPPTRPSYQKISKPIIKKPTFDHPHPQPPPLSQRLLPFNSPSLIGRASSGFALLPRRRLPTARLALTLGLAQPPRRRRMAHRSRSRSPSLNRRGDDEWITAHRSRSRSTRVLKGDWAAAASRDL</sequence>